<dbReference type="EMBL" id="CAJNDS010002213">
    <property type="protein sequence ID" value="CAE7376362.1"/>
    <property type="molecule type" value="Genomic_DNA"/>
</dbReference>
<evidence type="ECO:0000313" key="3">
    <source>
        <dbReference type="Proteomes" id="UP000604046"/>
    </source>
</evidence>
<dbReference type="AlphaFoldDB" id="A0A812QI83"/>
<proteinExistence type="predicted"/>
<name>A0A812QI83_9DINO</name>
<organism evidence="2 3">
    <name type="scientific">Symbiodinium natans</name>
    <dbReference type="NCBI Taxonomy" id="878477"/>
    <lineage>
        <taxon>Eukaryota</taxon>
        <taxon>Sar</taxon>
        <taxon>Alveolata</taxon>
        <taxon>Dinophyceae</taxon>
        <taxon>Suessiales</taxon>
        <taxon>Symbiodiniaceae</taxon>
        <taxon>Symbiodinium</taxon>
    </lineage>
</organism>
<sequence length="511" mass="57056">MHISTSSEMDQDTAAKEKAKWQSYSFWSWCPSKHSLRGTSSQSSWRKDPCRQRGDGVDGVVGVLTGLKDDFSQELTQLEADEVASVKSYEELAAAKTAEIKAGTTQIEAKKEERASTNEERAIKKQEIKDTEGIFGSDLSFVGEVKKQCAEMDAQWDERQKTRGEESQAISKAIEILDADEAHANFEKSFATSFLQESAVNDRASRAAEVLAAAGRKDPRMAALATQMKLDKFVKVKKAMDDMVFALQKEQEDEVKQKDFCVEEFRENKLKTEDKTRLKDTLVAKENAIDIETPKTEQETYEGEVAEMQKQLLLAGQNREKENTQFQKVIEEQRETQRLLKEALEVLGKFYNKESLVQVHAEAGPETPGGFEDYKSNGKSFGVMTMLQTLIDDSAAMEKEAIRAEKSAQTAYEGFAADTTDSVSKKEAAIASKKAEKAKLTKTLSQTRKARKGAEKSLDSLVQTKSDLHESCDFLLENFDARQAAREDEMDSVKKAKAILSGATFAEIQLD</sequence>
<evidence type="ECO:0000313" key="2">
    <source>
        <dbReference type="EMBL" id="CAE7376362.1"/>
    </source>
</evidence>
<comment type="caution">
    <text evidence="2">The sequence shown here is derived from an EMBL/GenBank/DDBJ whole genome shotgun (WGS) entry which is preliminary data.</text>
</comment>
<feature type="region of interest" description="Disordered" evidence="1">
    <location>
        <begin position="33"/>
        <end position="52"/>
    </location>
</feature>
<dbReference type="OrthoDB" id="437839at2759"/>
<accession>A0A812QI83</accession>
<reference evidence="2" key="1">
    <citation type="submission" date="2021-02" db="EMBL/GenBank/DDBJ databases">
        <authorList>
            <person name="Dougan E. K."/>
            <person name="Rhodes N."/>
            <person name="Thang M."/>
            <person name="Chan C."/>
        </authorList>
    </citation>
    <scope>NUCLEOTIDE SEQUENCE</scope>
</reference>
<protein>
    <submittedName>
        <fullName evidence="2">Uncharacterized protein</fullName>
    </submittedName>
</protein>
<gene>
    <name evidence="2" type="ORF">SNAT2548_LOCUS20560</name>
</gene>
<dbReference type="Proteomes" id="UP000604046">
    <property type="component" value="Unassembled WGS sequence"/>
</dbReference>
<evidence type="ECO:0000256" key="1">
    <source>
        <dbReference type="SAM" id="MobiDB-lite"/>
    </source>
</evidence>
<keyword evidence="3" id="KW-1185">Reference proteome</keyword>